<evidence type="ECO:0000313" key="1">
    <source>
        <dbReference type="EMBL" id="ADL51197.1"/>
    </source>
</evidence>
<dbReference type="Pfam" id="PF07873">
    <property type="entry name" value="YabP"/>
    <property type="match status" value="1"/>
</dbReference>
<dbReference type="RefSeq" id="WP_010075936.1">
    <property type="nucleotide sequence ID" value="NC_014393.1"/>
</dbReference>
<dbReference type="eggNOG" id="ENOG5032ZA5">
    <property type="taxonomic scope" value="Bacteria"/>
</dbReference>
<dbReference type="EMBL" id="CP002160">
    <property type="protein sequence ID" value="ADL51197.1"/>
    <property type="molecule type" value="Genomic_DNA"/>
</dbReference>
<gene>
    <name evidence="1" type="ordered locus">Clocel_1444</name>
</gene>
<dbReference type="KEGG" id="ccb:Clocel_1444"/>
<dbReference type="InterPro" id="IPR022477">
    <property type="entry name" value="Spore_YqfC"/>
</dbReference>
<reference evidence="1 2" key="1">
    <citation type="submission" date="2010-08" db="EMBL/GenBank/DDBJ databases">
        <title>Complete sequence of Clostridium cellulovorans 743B.</title>
        <authorList>
            <consortium name="US DOE Joint Genome Institute"/>
            <person name="Lucas S."/>
            <person name="Copeland A."/>
            <person name="Lapidus A."/>
            <person name="Cheng J.-F."/>
            <person name="Bruce D."/>
            <person name="Goodwin L."/>
            <person name="Pitluck S."/>
            <person name="Chertkov O."/>
            <person name="Detter J.C."/>
            <person name="Han C."/>
            <person name="Tapia R."/>
            <person name="Land M."/>
            <person name="Hauser L."/>
            <person name="Chang Y.-J."/>
            <person name="Jeffries C."/>
            <person name="Kyrpides N."/>
            <person name="Ivanova N."/>
            <person name="Mikhailova N."/>
            <person name="Hemme C.L."/>
            <person name="Woyke T."/>
        </authorList>
    </citation>
    <scope>NUCLEOTIDE SEQUENCE [LARGE SCALE GENOMIC DNA]</scope>
    <source>
        <strain evidence="2">ATCC 35296 / DSM 3052 / OCM 3 / 743B</strain>
    </source>
</reference>
<organism evidence="1 2">
    <name type="scientific">Clostridium cellulovorans (strain ATCC 35296 / DSM 3052 / OCM 3 / 743B)</name>
    <dbReference type="NCBI Taxonomy" id="573061"/>
    <lineage>
        <taxon>Bacteria</taxon>
        <taxon>Bacillati</taxon>
        <taxon>Bacillota</taxon>
        <taxon>Clostridia</taxon>
        <taxon>Eubacteriales</taxon>
        <taxon>Clostridiaceae</taxon>
        <taxon>Clostridium</taxon>
    </lineage>
</organism>
<dbReference type="Proteomes" id="UP000002730">
    <property type="component" value="Chromosome"/>
</dbReference>
<sequence length="96" mass="10738">MKNKLLKITRNVTETLDIPKEVVLGLPKISIIGHEEALIENHKGILSFKENSLVIKSQVGNITIKGKKLEMSYITDNTIIIKGVIEELYIGGKHDE</sequence>
<keyword evidence="2" id="KW-1185">Reference proteome</keyword>
<dbReference type="InterPro" id="IPR022476">
    <property type="entry name" value="Spore_YabP/YqfC"/>
</dbReference>
<accession>D9SW53</accession>
<dbReference type="STRING" id="573061.Clocel_1444"/>
<proteinExistence type="predicted"/>
<dbReference type="NCBIfam" id="TIGR02856">
    <property type="entry name" value="spore_yqfC"/>
    <property type="match status" value="1"/>
</dbReference>
<protein>
    <submittedName>
        <fullName evidence="1">YabP family protein</fullName>
    </submittedName>
</protein>
<dbReference type="HOGENOM" id="CLU_161222_2_1_9"/>
<name>D9SW53_CLOC7</name>
<dbReference type="OrthoDB" id="2989236at2"/>
<evidence type="ECO:0000313" key="2">
    <source>
        <dbReference type="Proteomes" id="UP000002730"/>
    </source>
</evidence>
<dbReference type="AlphaFoldDB" id="D9SW53"/>